<organism evidence="2 3">
    <name type="scientific">Mycolicibacterium smegmatis (strain MKD8)</name>
    <name type="common">Mycobacterium smegmatis</name>
    <dbReference type="NCBI Taxonomy" id="1214915"/>
    <lineage>
        <taxon>Bacteria</taxon>
        <taxon>Bacillati</taxon>
        <taxon>Actinomycetota</taxon>
        <taxon>Actinomycetes</taxon>
        <taxon>Mycobacteriales</taxon>
        <taxon>Mycobacteriaceae</taxon>
        <taxon>Mycolicibacterium</taxon>
    </lineage>
</organism>
<reference evidence="3" key="2">
    <citation type="submission" date="2018-03" db="EMBL/GenBank/DDBJ databases">
        <authorList>
            <person name="Derbyshire K."/>
            <person name="Gray T.A."/>
            <person name="Champion M."/>
        </authorList>
    </citation>
    <scope>NUCLEOTIDE SEQUENCE [LARGE SCALE GENOMIC DNA]</scope>
    <source>
        <strain evidence="3">MKD8</strain>
    </source>
</reference>
<protein>
    <submittedName>
        <fullName evidence="2">Acyl-CoA dehydrogenase</fullName>
    </submittedName>
</protein>
<dbReference type="InterPro" id="IPR009100">
    <property type="entry name" value="AcylCoA_DH/oxidase_NM_dom_sf"/>
</dbReference>
<dbReference type="AlphaFoldDB" id="A0A2U9PUI8"/>
<evidence type="ECO:0000259" key="1">
    <source>
        <dbReference type="Pfam" id="PF02771"/>
    </source>
</evidence>
<reference evidence="2 3" key="1">
    <citation type="journal article" date="2013" name="Genome Announc.">
        <title>Draft genome sequence of MKD8, a conjugal recipient Mycobacterium smegmatis strain.</title>
        <authorList>
            <person name="Gray T.A."/>
            <person name="Palumbo M.J."/>
            <person name="Derbyshire K.M."/>
        </authorList>
    </citation>
    <scope>NUCLEOTIDE SEQUENCE [LARGE SCALE GENOMIC DNA]</scope>
    <source>
        <strain evidence="2 3">MKD8</strain>
    </source>
</reference>
<dbReference type="SUPFAM" id="SSF56645">
    <property type="entry name" value="Acyl-CoA dehydrogenase NM domain-like"/>
    <property type="match status" value="1"/>
</dbReference>
<dbReference type="InterPro" id="IPR013786">
    <property type="entry name" value="AcylCoA_DH/ox_N"/>
</dbReference>
<evidence type="ECO:0000313" key="2">
    <source>
        <dbReference type="EMBL" id="AWT55441.1"/>
    </source>
</evidence>
<dbReference type="Gene3D" id="1.10.540.10">
    <property type="entry name" value="Acyl-CoA dehydrogenase/oxidase, N-terminal domain"/>
    <property type="match status" value="1"/>
</dbReference>
<dbReference type="RefSeq" id="WP_003895972.1">
    <property type="nucleotide sequence ID" value="NZ_CP027541.1"/>
</dbReference>
<feature type="domain" description="Acyl-CoA dehydrogenase/oxidase N-terminal" evidence="1">
    <location>
        <begin position="37"/>
        <end position="130"/>
    </location>
</feature>
<proteinExistence type="predicted"/>
<gene>
    <name evidence="2" type="ORF">D806_044790</name>
</gene>
<dbReference type="GO" id="GO:0016627">
    <property type="term" value="F:oxidoreductase activity, acting on the CH-CH group of donors"/>
    <property type="evidence" value="ECO:0007669"/>
    <property type="project" value="InterPro"/>
</dbReference>
<dbReference type="Pfam" id="PF02771">
    <property type="entry name" value="Acyl-CoA_dh_N"/>
    <property type="match status" value="1"/>
</dbReference>
<dbReference type="InterPro" id="IPR037069">
    <property type="entry name" value="AcylCoA_DH/ox_N_sf"/>
</dbReference>
<dbReference type="GO" id="GO:0050660">
    <property type="term" value="F:flavin adenine dinucleotide binding"/>
    <property type="evidence" value="ECO:0007669"/>
    <property type="project" value="InterPro"/>
</dbReference>
<accession>A0A2U9PUI8</accession>
<dbReference type="Proteomes" id="UP000011200">
    <property type="component" value="Chromosome"/>
</dbReference>
<dbReference type="EMBL" id="CP027541">
    <property type="protein sequence ID" value="AWT55441.1"/>
    <property type="molecule type" value="Genomic_DNA"/>
</dbReference>
<name>A0A2U9PUI8_MYCSE</name>
<sequence>MTALDDLIRIAADEGFDPARRWPVAADFGVAHILSDLARQAAHRDAMREAPADDVRRLQQAGVPALRLPTELGGRGIPLTQLFAFAAELADADPSVAHALRNHFWFVEQALRSAPDSPRRAYLARVADGDLIGGSFGELHTSKAGNTEVTLRQALRSSSWDSR</sequence>
<evidence type="ECO:0000313" key="3">
    <source>
        <dbReference type="Proteomes" id="UP000011200"/>
    </source>
</evidence>